<dbReference type="InterPro" id="IPR017575">
    <property type="entry name" value="CRISPR-assoc_helicase_Cas3"/>
</dbReference>
<dbReference type="SUPFAM" id="SSF52540">
    <property type="entry name" value="P-loop containing nucleoside triphosphate hydrolases"/>
    <property type="match status" value="1"/>
</dbReference>
<evidence type="ECO:0000313" key="2">
    <source>
        <dbReference type="EMBL" id="QSG11490.1"/>
    </source>
</evidence>
<dbReference type="PANTHER" id="PTHR47962:SF5">
    <property type="entry name" value="ATP-DEPENDENT HELICASE LHR-RELATED"/>
    <property type="match status" value="1"/>
</dbReference>
<dbReference type="Proteomes" id="UP000663305">
    <property type="component" value="Chromosome"/>
</dbReference>
<organism evidence="2 3">
    <name type="scientific">Halapricum desulfuricans</name>
    <dbReference type="NCBI Taxonomy" id="2841257"/>
    <lineage>
        <taxon>Archaea</taxon>
        <taxon>Methanobacteriati</taxon>
        <taxon>Methanobacteriota</taxon>
        <taxon>Stenosarchaea group</taxon>
        <taxon>Halobacteria</taxon>
        <taxon>Halobacteriales</taxon>
        <taxon>Haloarculaceae</taxon>
        <taxon>Halapricum</taxon>
    </lineage>
</organism>
<dbReference type="GO" id="GO:0016887">
    <property type="term" value="F:ATP hydrolysis activity"/>
    <property type="evidence" value="ECO:0007669"/>
    <property type="project" value="TreeGrafter"/>
</dbReference>
<proteinExistence type="predicted"/>
<dbReference type="NCBIfam" id="TIGR03158">
    <property type="entry name" value="cas3_cyano"/>
    <property type="match status" value="1"/>
</dbReference>
<dbReference type="GeneID" id="68860596"/>
<dbReference type="Gene3D" id="3.40.50.300">
    <property type="entry name" value="P-loop containing nucleotide triphosphate hydrolases"/>
    <property type="match status" value="1"/>
</dbReference>
<dbReference type="PANTHER" id="PTHR47962">
    <property type="entry name" value="ATP-DEPENDENT HELICASE LHR-RELATED-RELATED"/>
    <property type="match status" value="1"/>
</dbReference>
<dbReference type="InterPro" id="IPR011545">
    <property type="entry name" value="DEAD/DEAH_box_helicase_dom"/>
</dbReference>
<dbReference type="AlphaFoldDB" id="A0A897NAP5"/>
<sequence length="701" mass="80157">MTTLDLTGVALRTHDDSYPFDVSPFAHQREMQQLFENEERFVAVNDSPTGGGKTSAWLAPVLDNRMDAIAVYPTNALVADQQEAIQRRVDQYIDHDVAVLKATAATLAERSDDFGSISHGAVLDDWLRQEGRYSDQRILLTNPDIFVMMRRGLYRKGSREYKDFDVAVVDEFHRAGRKEQNTLRFLLDEMQSEDESVVALRKVAFLSATPDQRQRRLFEDAIEAPYYRVTEHETEERKAYTDSSGEDWFGVMPPVELDVRPAQTFSTADRLFEDSDETLEFCRGGRTVVMLDGIHEVGQVYAWLDDEMNGNVERIDGFYDENKAEKLDRFDVLISNSAVEVGIDFDVDRILFAGHNRESFLQRLGRLRSASDLKEARCYVPSTVAGTLSEQAERTVTRRELDEILDEAYPDPRQPDTFDARYSAAEAFEHLDDRLRNAPPDDHQEIKQSTLDRIKRHFGVGSGTDFSLRDMEAFTDALDWRVLTSLQWYRGDNIQALVYDRTTDRVTTYDLFYLLRYGDIEFVDQATFKKHVPSEQHTEIDRKERYVDGFCVYDGTIDTNDDGFGRSVYFTGPVLNAWIDDTSNTGRKPQLQSGLQIGVDPNGTGSRVPSVTKVNERLRERGERSDGDETGLLCYAVNGAPSRVKRQYNLDDFFFLYPIRVQNKELHSLAIGTDALYLHCHVLEQEQRLTGTDDESFLDGL</sequence>
<dbReference type="GO" id="GO:0003677">
    <property type="term" value="F:DNA binding"/>
    <property type="evidence" value="ECO:0007669"/>
    <property type="project" value="TreeGrafter"/>
</dbReference>
<evidence type="ECO:0000259" key="1">
    <source>
        <dbReference type="PROSITE" id="PS51192"/>
    </source>
</evidence>
<gene>
    <name evidence="2" type="primary">cas3d</name>
    <name evidence="2" type="ORF">HSBGL_1063</name>
</gene>
<dbReference type="RefSeq" id="WP_229126048.1">
    <property type="nucleotide sequence ID" value="NZ_CP064789.1"/>
</dbReference>
<dbReference type="GO" id="GO:0140097">
    <property type="term" value="F:catalytic activity, acting on DNA"/>
    <property type="evidence" value="ECO:0007669"/>
    <property type="project" value="UniProtKB-ARBA"/>
</dbReference>
<dbReference type="EMBL" id="CP064789">
    <property type="protein sequence ID" value="QSG11490.1"/>
    <property type="molecule type" value="Genomic_DNA"/>
</dbReference>
<protein>
    <submittedName>
        <fullName evidence="2">CRISPR-Cas system related heleicase, Cas3 (C-terminal HD nuclease domain)</fullName>
    </submittedName>
</protein>
<dbReference type="InterPro" id="IPR052511">
    <property type="entry name" value="ATP-dep_Helicase"/>
</dbReference>
<feature type="domain" description="Helicase ATP-binding" evidence="1">
    <location>
        <begin position="34"/>
        <end position="228"/>
    </location>
</feature>
<name>A0A897NAP5_9EURY</name>
<dbReference type="GO" id="GO:0120545">
    <property type="term" value="F:nucleic acid conformation isomerase activity"/>
    <property type="evidence" value="ECO:0007669"/>
    <property type="project" value="UniProtKB-ARBA"/>
</dbReference>
<accession>A0A897NAP5</accession>
<dbReference type="GO" id="GO:0005524">
    <property type="term" value="F:ATP binding"/>
    <property type="evidence" value="ECO:0007669"/>
    <property type="project" value="InterPro"/>
</dbReference>
<evidence type="ECO:0000313" key="3">
    <source>
        <dbReference type="Proteomes" id="UP000663305"/>
    </source>
</evidence>
<dbReference type="InterPro" id="IPR027417">
    <property type="entry name" value="P-loop_NTPase"/>
</dbReference>
<dbReference type="InterPro" id="IPR014001">
    <property type="entry name" value="Helicase_ATP-bd"/>
</dbReference>
<dbReference type="Pfam" id="PF00270">
    <property type="entry name" value="DEAD"/>
    <property type="match status" value="1"/>
</dbReference>
<dbReference type="PROSITE" id="PS51192">
    <property type="entry name" value="HELICASE_ATP_BIND_1"/>
    <property type="match status" value="1"/>
</dbReference>
<reference evidence="2" key="1">
    <citation type="submission" date="2020-11" db="EMBL/GenBank/DDBJ databases">
        <title>Carbohydrate-dependent, anaerobic sulfur respiration: A novel catabolism in halophilic archaea.</title>
        <authorList>
            <person name="Sorokin D.Y."/>
            <person name="Messina E."/>
            <person name="Smedile F."/>
            <person name="La Cono V."/>
            <person name="Hallsworth J.E."/>
            <person name="Yakimov M.M."/>
        </authorList>
    </citation>
    <scope>NUCLEOTIDE SEQUENCE</scope>
    <source>
        <strain evidence="2">HSR-Bgl</strain>
    </source>
</reference>
<dbReference type="SMART" id="SM00487">
    <property type="entry name" value="DEXDc"/>
    <property type="match status" value="1"/>
</dbReference>